<dbReference type="EMBL" id="BRXW01000352">
    <property type="protein sequence ID" value="GMH47037.1"/>
    <property type="molecule type" value="Genomic_DNA"/>
</dbReference>
<dbReference type="OrthoDB" id="10250660at2759"/>
<dbReference type="InterPro" id="IPR029063">
    <property type="entry name" value="SAM-dependent_MTases_sf"/>
</dbReference>
<dbReference type="Proteomes" id="UP001165122">
    <property type="component" value="Unassembled WGS sequence"/>
</dbReference>
<dbReference type="PROSITE" id="PS01230">
    <property type="entry name" value="TRMA_1"/>
    <property type="match status" value="1"/>
</dbReference>
<protein>
    <submittedName>
        <fullName evidence="6">Uncharacterized protein</fullName>
    </submittedName>
</protein>
<dbReference type="InterPro" id="IPR025795">
    <property type="entry name" value="tRNA_(uracil-5-)_MeTrfase"/>
</dbReference>
<dbReference type="InterPro" id="IPR012340">
    <property type="entry name" value="NA-bd_OB-fold"/>
</dbReference>
<dbReference type="SUPFAM" id="SSF53335">
    <property type="entry name" value="S-adenosyl-L-methionine-dependent methyltransferases"/>
    <property type="match status" value="1"/>
</dbReference>
<evidence type="ECO:0000256" key="2">
    <source>
        <dbReference type="ARBA" id="ARBA00022679"/>
    </source>
</evidence>
<evidence type="ECO:0000256" key="1">
    <source>
        <dbReference type="ARBA" id="ARBA00022603"/>
    </source>
</evidence>
<keyword evidence="3 4" id="KW-0949">S-adenosyl-L-methionine</keyword>
<evidence type="ECO:0000313" key="6">
    <source>
        <dbReference type="EMBL" id="GMH47037.1"/>
    </source>
</evidence>
<feature type="active site" evidence="5">
    <location>
        <position position="434"/>
    </location>
</feature>
<dbReference type="AlphaFoldDB" id="A0A9W6Z2L9"/>
<dbReference type="SUPFAM" id="SSF50249">
    <property type="entry name" value="Nucleic acid-binding proteins"/>
    <property type="match status" value="1"/>
</dbReference>
<dbReference type="Gene3D" id="3.40.50.150">
    <property type="entry name" value="Vaccinia Virus protein VP39"/>
    <property type="match status" value="2"/>
</dbReference>
<dbReference type="InterPro" id="IPR030391">
    <property type="entry name" value="MeTrfase_TrmA_CS"/>
</dbReference>
<sequence>MLLRSSIAFISSSPSRLSVTKLFSTVNPLTPLTPSAVVVPKKFVPTPFPYHHVMEATVESLTNLGVGVCRVKLPEGVAVDGDVDSNGDGEGKKKDWVVFVPSVIPGELVQLRIYRNFASYSSADLLSVLSPSPHRVSPQCSIANECGGCQYQHVDVGYQRKWKRMHVVELLERIGGIEREEGERVVKETVGTDEVYNYRSKLTPHYEAPRDRTEIDVIGFQRKQIRQLIDVPSCVIATEEINEALPGVRQRVNDRLKAGELKKKKGATLLLRHANEGVIFDHNQYVTTNVLDLQFKFKAGNFFQNNPYMLPNMVNYVVDQAKGEIGGEMTHLVDCYCGSGLFCLSASKSFDVCVGIEVNDKAVEEAQQNAALNGITNCEFIAASAEQIFYGGQVQSYPKDKTCVVIDPPRKGASEEFLEQLLKFGPKRIVYMSCGPDTQARDTKILLAEKKYKLSEVVPFDLFPQTRHIESCAVFERSD</sequence>
<comment type="similarity">
    <text evidence="4">Belongs to the class I-like SAM-binding methyltransferase superfamily. RNA M5U methyltransferase family.</text>
</comment>
<comment type="caution">
    <text evidence="6">The sequence shown here is derived from an EMBL/GenBank/DDBJ whole genome shotgun (WGS) entry which is preliminary data.</text>
</comment>
<gene>
    <name evidence="6" type="ORF">TrLO_g4259</name>
</gene>
<feature type="binding site" evidence="4">
    <location>
        <position position="407"/>
    </location>
    <ligand>
        <name>S-adenosyl-L-methionine</name>
        <dbReference type="ChEBI" id="CHEBI:59789"/>
    </ligand>
</feature>
<dbReference type="PANTHER" id="PTHR11061:SF30">
    <property type="entry name" value="TRNA (URACIL(54)-C(5))-METHYLTRANSFERASE"/>
    <property type="match status" value="1"/>
</dbReference>
<feature type="binding site" evidence="4">
    <location>
        <position position="304"/>
    </location>
    <ligand>
        <name>S-adenosyl-L-methionine</name>
        <dbReference type="ChEBI" id="CHEBI:59789"/>
    </ligand>
</feature>
<dbReference type="InterPro" id="IPR010280">
    <property type="entry name" value="U5_MeTrfase_fam"/>
</dbReference>
<dbReference type="PROSITE" id="PS51622">
    <property type="entry name" value="SAM_MT_RNA_M5U_2"/>
    <property type="match status" value="1"/>
</dbReference>
<dbReference type="GO" id="GO:0032259">
    <property type="term" value="P:methylation"/>
    <property type="evidence" value="ECO:0007669"/>
    <property type="project" value="UniProtKB-KW"/>
</dbReference>
<dbReference type="PROSITE" id="PS01231">
    <property type="entry name" value="TRMA_2"/>
    <property type="match status" value="1"/>
</dbReference>
<evidence type="ECO:0000256" key="3">
    <source>
        <dbReference type="ARBA" id="ARBA00022691"/>
    </source>
</evidence>
<keyword evidence="2 4" id="KW-0808">Transferase</keyword>
<keyword evidence="1 4" id="KW-0489">Methyltransferase</keyword>
<dbReference type="Gene3D" id="2.40.50.140">
    <property type="entry name" value="Nucleic acid-binding proteins"/>
    <property type="match status" value="1"/>
</dbReference>
<dbReference type="GO" id="GO:0030697">
    <property type="term" value="F:tRNA (uracil(54)-C5)-methyltransferase activity, S-adenosyl methionine-dependent"/>
    <property type="evidence" value="ECO:0007669"/>
    <property type="project" value="InterPro"/>
</dbReference>
<dbReference type="PROSITE" id="PS51687">
    <property type="entry name" value="SAM_MT_RNA_M5U"/>
    <property type="match status" value="1"/>
</dbReference>
<name>A0A9W6Z2L9_9STRA</name>
<dbReference type="GO" id="GO:0008033">
    <property type="term" value="P:tRNA processing"/>
    <property type="evidence" value="ECO:0007669"/>
    <property type="project" value="InterPro"/>
</dbReference>
<dbReference type="Pfam" id="PF05958">
    <property type="entry name" value="tRNA_U5-meth_tr"/>
    <property type="match status" value="1"/>
</dbReference>
<reference evidence="7" key="1">
    <citation type="journal article" date="2023" name="Commun. Biol.">
        <title>Genome analysis of Parmales, the sister group of diatoms, reveals the evolutionary specialization of diatoms from phago-mixotrophs to photoautotrophs.</title>
        <authorList>
            <person name="Ban H."/>
            <person name="Sato S."/>
            <person name="Yoshikawa S."/>
            <person name="Yamada K."/>
            <person name="Nakamura Y."/>
            <person name="Ichinomiya M."/>
            <person name="Sato N."/>
            <person name="Blanc-Mathieu R."/>
            <person name="Endo H."/>
            <person name="Kuwata A."/>
            <person name="Ogata H."/>
        </authorList>
    </citation>
    <scope>NUCLEOTIDE SEQUENCE [LARGE SCALE GENOMIC DNA]</scope>
    <source>
        <strain evidence="7">NIES 3700</strain>
    </source>
</reference>
<dbReference type="InterPro" id="IPR030390">
    <property type="entry name" value="MeTrfase_TrmA_AS"/>
</dbReference>
<organism evidence="6 7">
    <name type="scientific">Triparma laevis f. longispina</name>
    <dbReference type="NCBI Taxonomy" id="1714387"/>
    <lineage>
        <taxon>Eukaryota</taxon>
        <taxon>Sar</taxon>
        <taxon>Stramenopiles</taxon>
        <taxon>Ochrophyta</taxon>
        <taxon>Bolidophyceae</taxon>
        <taxon>Parmales</taxon>
        <taxon>Triparmaceae</taxon>
        <taxon>Triparma</taxon>
    </lineage>
</organism>
<dbReference type="CDD" id="cd02440">
    <property type="entry name" value="AdoMet_MTases"/>
    <property type="match status" value="1"/>
</dbReference>
<dbReference type="PANTHER" id="PTHR11061">
    <property type="entry name" value="RNA M5U METHYLTRANSFERASE"/>
    <property type="match status" value="1"/>
</dbReference>
<proteinExistence type="inferred from homology"/>
<keyword evidence="7" id="KW-1185">Reference proteome</keyword>
<feature type="binding site" evidence="4">
    <location>
        <position position="336"/>
    </location>
    <ligand>
        <name>S-adenosyl-L-methionine</name>
        <dbReference type="ChEBI" id="CHEBI:59789"/>
    </ligand>
</feature>
<evidence type="ECO:0000313" key="7">
    <source>
        <dbReference type="Proteomes" id="UP001165122"/>
    </source>
</evidence>
<evidence type="ECO:0000256" key="4">
    <source>
        <dbReference type="PROSITE-ProRule" id="PRU01024"/>
    </source>
</evidence>
<feature type="binding site" evidence="4">
    <location>
        <position position="357"/>
    </location>
    <ligand>
        <name>S-adenosyl-L-methionine</name>
        <dbReference type="ChEBI" id="CHEBI:59789"/>
    </ligand>
</feature>
<accession>A0A9W6Z2L9</accession>
<feature type="active site" description="Nucleophile" evidence="4">
    <location>
        <position position="434"/>
    </location>
</feature>
<evidence type="ECO:0000256" key="5">
    <source>
        <dbReference type="PROSITE-ProRule" id="PRU10015"/>
    </source>
</evidence>
<dbReference type="GO" id="GO:0009451">
    <property type="term" value="P:RNA modification"/>
    <property type="evidence" value="ECO:0007669"/>
    <property type="project" value="UniProtKB-ARBA"/>
</dbReference>